<dbReference type="GO" id="GO:0016301">
    <property type="term" value="F:kinase activity"/>
    <property type="evidence" value="ECO:0007669"/>
    <property type="project" value="UniProtKB-KW"/>
</dbReference>
<dbReference type="GO" id="GO:0005737">
    <property type="term" value="C:cytoplasm"/>
    <property type="evidence" value="ECO:0007669"/>
    <property type="project" value="TreeGrafter"/>
</dbReference>
<protein>
    <submittedName>
        <fullName evidence="7">PfkB domain-containing protein</fullName>
    </submittedName>
</protein>
<evidence type="ECO:0000313" key="6">
    <source>
        <dbReference type="Proteomes" id="UP000271162"/>
    </source>
</evidence>
<dbReference type="WBParaSite" id="NBR_0002179501-mRNA-1">
    <property type="protein sequence ID" value="NBR_0002179501-mRNA-1"/>
    <property type="gene ID" value="NBR_0002179501"/>
</dbReference>
<dbReference type="STRING" id="27835.A0A0N4YX23"/>
<feature type="domain" description="Carbohydrate kinase PfkB" evidence="4">
    <location>
        <begin position="134"/>
        <end position="217"/>
    </location>
</feature>
<keyword evidence="1" id="KW-0808">Transferase</keyword>
<evidence type="ECO:0000313" key="5">
    <source>
        <dbReference type="EMBL" id="VDL86104.1"/>
    </source>
</evidence>
<gene>
    <name evidence="5" type="ORF">NBR_LOCUS21796</name>
</gene>
<organism evidence="7">
    <name type="scientific">Nippostrongylus brasiliensis</name>
    <name type="common">Rat hookworm</name>
    <dbReference type="NCBI Taxonomy" id="27835"/>
    <lineage>
        <taxon>Eukaryota</taxon>
        <taxon>Metazoa</taxon>
        <taxon>Ecdysozoa</taxon>
        <taxon>Nematoda</taxon>
        <taxon>Chromadorea</taxon>
        <taxon>Rhabditida</taxon>
        <taxon>Rhabditina</taxon>
        <taxon>Rhabditomorpha</taxon>
        <taxon>Strongyloidea</taxon>
        <taxon>Heligmosomidae</taxon>
        <taxon>Nippostrongylus</taxon>
    </lineage>
</organism>
<dbReference type="Proteomes" id="UP000271162">
    <property type="component" value="Unassembled WGS sequence"/>
</dbReference>
<dbReference type="Pfam" id="PF00294">
    <property type="entry name" value="PfkB"/>
    <property type="match status" value="1"/>
</dbReference>
<keyword evidence="3" id="KW-0418">Kinase</keyword>
<evidence type="ECO:0000259" key="4">
    <source>
        <dbReference type="Pfam" id="PF00294"/>
    </source>
</evidence>
<dbReference type="AlphaFoldDB" id="A0A0N4YX23"/>
<dbReference type="GO" id="GO:0004730">
    <property type="term" value="F:pseudouridylate synthase activity"/>
    <property type="evidence" value="ECO:0007669"/>
    <property type="project" value="TreeGrafter"/>
</dbReference>
<name>A0A0N4YX23_NIPBR</name>
<dbReference type="Gene3D" id="3.40.1190.20">
    <property type="match status" value="1"/>
</dbReference>
<dbReference type="PANTHER" id="PTHR42909">
    <property type="entry name" value="ZGC:136858"/>
    <property type="match status" value="1"/>
</dbReference>
<dbReference type="OMA" id="PHIDNSE"/>
<sequence length="226" mass="24458">RLGCNVSFISAIGGDQEGKYFLEACPHIDNSEILVCHDLQTAKYFSINVGGEVRFGISAIGNIVDRITPELISSREELISSADYVLFDSNIATRSINRIVELTKFYRKKATVLTSPLHVCDFVCANPQLMYNLDMLIVTLAAQGTAIISRDKNGSLRSSSLPPPLTSEKVLSVSGAGDSLNSGILAALAYRLPLEKCLQVGQRCAALTLQTVEAVSPQISPELLRI</sequence>
<dbReference type="InterPro" id="IPR011611">
    <property type="entry name" value="PfkB_dom"/>
</dbReference>
<dbReference type="InterPro" id="IPR029056">
    <property type="entry name" value="Ribokinase-like"/>
</dbReference>
<dbReference type="PROSITE" id="PS00584">
    <property type="entry name" value="PFKB_KINASES_2"/>
    <property type="match status" value="1"/>
</dbReference>
<dbReference type="InterPro" id="IPR002173">
    <property type="entry name" value="Carboh/pur_kinase_PfkB_CS"/>
</dbReference>
<dbReference type="GO" id="GO:0046872">
    <property type="term" value="F:metal ion binding"/>
    <property type="evidence" value="ECO:0007669"/>
    <property type="project" value="UniProtKB-KW"/>
</dbReference>
<dbReference type="GO" id="GO:0006796">
    <property type="term" value="P:phosphate-containing compound metabolic process"/>
    <property type="evidence" value="ECO:0007669"/>
    <property type="project" value="UniProtKB-ARBA"/>
</dbReference>
<dbReference type="PANTHER" id="PTHR42909:SF1">
    <property type="entry name" value="CARBOHYDRATE KINASE PFKB DOMAIN-CONTAINING PROTEIN"/>
    <property type="match status" value="1"/>
</dbReference>
<reference evidence="7" key="1">
    <citation type="submission" date="2017-02" db="UniProtKB">
        <authorList>
            <consortium name="WormBaseParasite"/>
        </authorList>
    </citation>
    <scope>IDENTIFICATION</scope>
</reference>
<evidence type="ECO:0000256" key="2">
    <source>
        <dbReference type="ARBA" id="ARBA00022723"/>
    </source>
</evidence>
<keyword evidence="2" id="KW-0479">Metal-binding</keyword>
<dbReference type="EMBL" id="UYSL01026866">
    <property type="protein sequence ID" value="VDL86104.1"/>
    <property type="molecule type" value="Genomic_DNA"/>
</dbReference>
<dbReference type="SUPFAM" id="SSF53613">
    <property type="entry name" value="Ribokinase-like"/>
    <property type="match status" value="1"/>
</dbReference>
<keyword evidence="6" id="KW-1185">Reference proteome</keyword>
<evidence type="ECO:0000313" key="7">
    <source>
        <dbReference type="WBParaSite" id="NBR_0002179501-mRNA-1"/>
    </source>
</evidence>
<dbReference type="GO" id="GO:0016798">
    <property type="term" value="F:hydrolase activity, acting on glycosyl bonds"/>
    <property type="evidence" value="ECO:0007669"/>
    <property type="project" value="TreeGrafter"/>
</dbReference>
<reference evidence="5 6" key="2">
    <citation type="submission" date="2018-11" db="EMBL/GenBank/DDBJ databases">
        <authorList>
            <consortium name="Pathogen Informatics"/>
        </authorList>
    </citation>
    <scope>NUCLEOTIDE SEQUENCE [LARGE SCALE GENOMIC DNA]</scope>
</reference>
<accession>A0A0N4YX23</accession>
<evidence type="ECO:0000256" key="1">
    <source>
        <dbReference type="ARBA" id="ARBA00022679"/>
    </source>
</evidence>
<proteinExistence type="predicted"/>
<evidence type="ECO:0000256" key="3">
    <source>
        <dbReference type="ARBA" id="ARBA00022777"/>
    </source>
</evidence>